<keyword evidence="6 13" id="KW-0418">Kinase</keyword>
<dbReference type="Pfam" id="PF07730">
    <property type="entry name" value="HisKA_3"/>
    <property type="match status" value="1"/>
</dbReference>
<dbReference type="Pfam" id="PF13796">
    <property type="entry name" value="Sensor"/>
    <property type="match status" value="1"/>
</dbReference>
<feature type="domain" description="Signal transduction histidine kinase subgroup 3 dimerisation and phosphoacceptor" evidence="11">
    <location>
        <begin position="230"/>
        <end position="295"/>
    </location>
</feature>
<keyword evidence="9" id="KW-1133">Transmembrane helix</keyword>
<evidence type="ECO:0000256" key="5">
    <source>
        <dbReference type="ARBA" id="ARBA00022741"/>
    </source>
</evidence>
<keyword evidence="9" id="KW-0812">Transmembrane</keyword>
<dbReference type="InterPro" id="IPR050482">
    <property type="entry name" value="Sensor_HK_TwoCompSys"/>
</dbReference>
<keyword evidence="14" id="KW-1185">Reference proteome</keyword>
<dbReference type="GO" id="GO:0016301">
    <property type="term" value="F:kinase activity"/>
    <property type="evidence" value="ECO:0007669"/>
    <property type="project" value="UniProtKB-KW"/>
</dbReference>
<dbReference type="PANTHER" id="PTHR24421">
    <property type="entry name" value="NITRATE/NITRITE SENSOR PROTEIN NARX-RELATED"/>
    <property type="match status" value="1"/>
</dbReference>
<evidence type="ECO:0000259" key="10">
    <source>
        <dbReference type="Pfam" id="PF02518"/>
    </source>
</evidence>
<dbReference type="InterPro" id="IPR003594">
    <property type="entry name" value="HATPase_dom"/>
</dbReference>
<dbReference type="EC" id="2.7.13.3" evidence="2"/>
<evidence type="ECO:0000259" key="11">
    <source>
        <dbReference type="Pfam" id="PF07730"/>
    </source>
</evidence>
<keyword evidence="3" id="KW-0597">Phosphoprotein</keyword>
<feature type="domain" description="Histidine kinase/HSP90-like ATPase" evidence="10">
    <location>
        <begin position="338"/>
        <end position="417"/>
    </location>
</feature>
<keyword evidence="8" id="KW-0902">Two-component regulatory system</keyword>
<evidence type="ECO:0000256" key="6">
    <source>
        <dbReference type="ARBA" id="ARBA00022777"/>
    </source>
</evidence>
<evidence type="ECO:0000313" key="14">
    <source>
        <dbReference type="Proteomes" id="UP001501237"/>
    </source>
</evidence>
<evidence type="ECO:0000256" key="2">
    <source>
        <dbReference type="ARBA" id="ARBA00012438"/>
    </source>
</evidence>
<evidence type="ECO:0000256" key="1">
    <source>
        <dbReference type="ARBA" id="ARBA00000085"/>
    </source>
</evidence>
<reference evidence="14" key="1">
    <citation type="journal article" date="2019" name="Int. J. Syst. Evol. Microbiol.">
        <title>The Global Catalogue of Microorganisms (GCM) 10K type strain sequencing project: providing services to taxonomists for standard genome sequencing and annotation.</title>
        <authorList>
            <consortium name="The Broad Institute Genomics Platform"/>
            <consortium name="The Broad Institute Genome Sequencing Center for Infectious Disease"/>
            <person name="Wu L."/>
            <person name="Ma J."/>
        </authorList>
    </citation>
    <scope>NUCLEOTIDE SEQUENCE [LARGE SCALE GENOMIC DNA]</scope>
    <source>
        <strain evidence="14">JCM 9377</strain>
    </source>
</reference>
<dbReference type="Gene3D" id="3.30.565.10">
    <property type="entry name" value="Histidine kinase-like ATPase, C-terminal domain"/>
    <property type="match status" value="1"/>
</dbReference>
<keyword evidence="9" id="KW-0472">Membrane</keyword>
<keyword evidence="4" id="KW-0808">Transferase</keyword>
<feature type="transmembrane region" description="Helical" evidence="9">
    <location>
        <begin position="165"/>
        <end position="186"/>
    </location>
</feature>
<evidence type="ECO:0000256" key="9">
    <source>
        <dbReference type="SAM" id="Phobius"/>
    </source>
</evidence>
<dbReference type="InterPro" id="IPR025828">
    <property type="entry name" value="Put_sensor_dom"/>
</dbReference>
<dbReference type="InterPro" id="IPR011712">
    <property type="entry name" value="Sig_transdc_His_kin_sub3_dim/P"/>
</dbReference>
<sequence>MTPLKLVRDRSVWLGALYLPLSSVLGLAWFVGLAGGIPLAGALTIIWVGVLLWALLFLALRYCSILDRRVIEFVYRVKLGDPYRRTAARGLLGRARVILTDPATWKDLAFQVIRIPLSFGYFVVAAVGWSFCVMSLLMPVIAATGGDAPQVSLGSPTVYYQFDTFWKGLLWMPVGVLGTIVMLYVVKGLGMLHVALSTALLAPSEKQALKAQTAHLKASRARGVDAAEAERRRIERDLHDGAQQQLLAVAMDIGRARSKLSSDPEAARELIEQAHSGARAAIAELRDLARGIYPAILTDRGLSPALSSLAARAPVPVEIIVDVAERPPAVVESIAYFTVAEALTNVAKYAEATEALVRAERTGEQVTVSITDNGRGGARITHGGGLSGLADRAATIDGTLSVVSPPGEGTTITVVLPCSW</sequence>
<dbReference type="InterPro" id="IPR036890">
    <property type="entry name" value="HATPase_C_sf"/>
</dbReference>
<comment type="caution">
    <text evidence="13">The sequence shown here is derived from an EMBL/GenBank/DDBJ whole genome shotgun (WGS) entry which is preliminary data.</text>
</comment>
<keyword evidence="5" id="KW-0547">Nucleotide-binding</keyword>
<evidence type="ECO:0000256" key="3">
    <source>
        <dbReference type="ARBA" id="ARBA00022553"/>
    </source>
</evidence>
<protein>
    <recommendedName>
        <fullName evidence="2">histidine kinase</fullName>
        <ecNumber evidence="2">2.7.13.3</ecNumber>
    </recommendedName>
</protein>
<dbReference type="PANTHER" id="PTHR24421:SF10">
    <property type="entry name" value="NITRATE_NITRITE SENSOR PROTEIN NARQ"/>
    <property type="match status" value="1"/>
</dbReference>
<evidence type="ECO:0000259" key="12">
    <source>
        <dbReference type="Pfam" id="PF13796"/>
    </source>
</evidence>
<feature type="domain" description="Putative sensor" evidence="12">
    <location>
        <begin position="18"/>
        <end position="201"/>
    </location>
</feature>
<comment type="catalytic activity">
    <reaction evidence="1">
        <text>ATP + protein L-histidine = ADP + protein N-phospho-L-histidine.</text>
        <dbReference type="EC" id="2.7.13.3"/>
    </reaction>
</comment>
<evidence type="ECO:0000256" key="8">
    <source>
        <dbReference type="ARBA" id="ARBA00023012"/>
    </source>
</evidence>
<evidence type="ECO:0000313" key="13">
    <source>
        <dbReference type="EMBL" id="GAA3233304.1"/>
    </source>
</evidence>
<dbReference type="RefSeq" id="WP_344836082.1">
    <property type="nucleotide sequence ID" value="NZ_BAAAUV010000024.1"/>
</dbReference>
<dbReference type="EMBL" id="BAAAUV010000024">
    <property type="protein sequence ID" value="GAA3233304.1"/>
    <property type="molecule type" value="Genomic_DNA"/>
</dbReference>
<proteinExistence type="predicted"/>
<feature type="transmembrane region" description="Helical" evidence="9">
    <location>
        <begin position="37"/>
        <end position="60"/>
    </location>
</feature>
<dbReference type="Pfam" id="PF02518">
    <property type="entry name" value="HATPase_c"/>
    <property type="match status" value="1"/>
</dbReference>
<feature type="transmembrane region" description="Helical" evidence="9">
    <location>
        <begin position="12"/>
        <end position="31"/>
    </location>
</feature>
<keyword evidence="7" id="KW-0067">ATP-binding</keyword>
<dbReference type="Proteomes" id="UP001501237">
    <property type="component" value="Unassembled WGS sequence"/>
</dbReference>
<dbReference type="SUPFAM" id="SSF55874">
    <property type="entry name" value="ATPase domain of HSP90 chaperone/DNA topoisomerase II/histidine kinase"/>
    <property type="match status" value="1"/>
</dbReference>
<dbReference type="Gene3D" id="1.20.5.1930">
    <property type="match status" value="1"/>
</dbReference>
<accession>A0ABP6QJ65</accession>
<dbReference type="CDD" id="cd16917">
    <property type="entry name" value="HATPase_UhpB-NarQ-NarX-like"/>
    <property type="match status" value="1"/>
</dbReference>
<feature type="transmembrane region" description="Helical" evidence="9">
    <location>
        <begin position="119"/>
        <end position="145"/>
    </location>
</feature>
<organism evidence="13 14">
    <name type="scientific">Actinocorallia longicatena</name>
    <dbReference type="NCBI Taxonomy" id="111803"/>
    <lineage>
        <taxon>Bacteria</taxon>
        <taxon>Bacillati</taxon>
        <taxon>Actinomycetota</taxon>
        <taxon>Actinomycetes</taxon>
        <taxon>Streptosporangiales</taxon>
        <taxon>Thermomonosporaceae</taxon>
        <taxon>Actinocorallia</taxon>
    </lineage>
</organism>
<gene>
    <name evidence="13" type="ORF">GCM10010468_65810</name>
</gene>
<name>A0ABP6QJ65_9ACTN</name>
<evidence type="ECO:0000256" key="7">
    <source>
        <dbReference type="ARBA" id="ARBA00022840"/>
    </source>
</evidence>
<evidence type="ECO:0000256" key="4">
    <source>
        <dbReference type="ARBA" id="ARBA00022679"/>
    </source>
</evidence>